<evidence type="ECO:0000256" key="1">
    <source>
        <dbReference type="SAM" id="MobiDB-lite"/>
    </source>
</evidence>
<proteinExistence type="predicted"/>
<feature type="region of interest" description="Disordered" evidence="1">
    <location>
        <begin position="19"/>
        <end position="53"/>
    </location>
</feature>
<evidence type="ECO:0000313" key="3">
    <source>
        <dbReference type="Proteomes" id="UP000222531"/>
    </source>
</evidence>
<dbReference type="Proteomes" id="UP000222531">
    <property type="component" value="Unassembled WGS sequence"/>
</dbReference>
<organism evidence="2 3">
    <name type="scientific">Streptomyces cinnamoneus</name>
    <name type="common">Streptoverticillium cinnamoneum</name>
    <dbReference type="NCBI Taxonomy" id="53446"/>
    <lineage>
        <taxon>Bacteria</taxon>
        <taxon>Bacillati</taxon>
        <taxon>Actinomycetota</taxon>
        <taxon>Actinomycetes</taxon>
        <taxon>Kitasatosporales</taxon>
        <taxon>Streptomycetaceae</taxon>
        <taxon>Streptomyces</taxon>
        <taxon>Streptomyces cinnamoneus group</taxon>
    </lineage>
</organism>
<name>A0A2G1XHH9_STRCJ</name>
<dbReference type="AlphaFoldDB" id="A0A2G1XHH9"/>
<comment type="caution">
    <text evidence="2">The sequence shown here is derived from an EMBL/GenBank/DDBJ whole genome shotgun (WGS) entry which is preliminary data.</text>
</comment>
<keyword evidence="3" id="KW-1185">Reference proteome</keyword>
<dbReference type="EMBL" id="NHZO01000148">
    <property type="protein sequence ID" value="PHQ50704.1"/>
    <property type="molecule type" value="Genomic_DNA"/>
</dbReference>
<evidence type="ECO:0000313" key="2">
    <source>
        <dbReference type="EMBL" id="PHQ50704.1"/>
    </source>
</evidence>
<protein>
    <submittedName>
        <fullName evidence="2">Uncharacterized protein</fullName>
    </submittedName>
</protein>
<reference evidence="2 3" key="1">
    <citation type="journal article" date="2017" name="Biochemistry">
        <title>Identification of the Biosynthetic Pathway for the Antibiotic Bicyclomycin.</title>
        <authorList>
            <person name="Patteson J."/>
            <person name="Cai W."/>
            <person name="Johnson R.A."/>
            <person name="Santa Maria K."/>
            <person name="Li B."/>
        </authorList>
    </citation>
    <scope>NUCLEOTIDE SEQUENCE [LARGE SCALE GENOMIC DNA]</scope>
    <source>
        <strain evidence="2 3">ATCC 21532</strain>
    </source>
</reference>
<gene>
    <name evidence="2" type="ORF">BLA24_18125</name>
</gene>
<accession>A0A2G1XHH9</accession>
<sequence length="193" mass="21000">MASLVIAAAIRWPSLFLAPSDPQAQPAGRRRWKSPPRPGTPDLIVPPGKRSPGMNDALERVRKAAPEAVQHGPCGQRRFALIPRVREEISAVIEDHALAEAESRELRHAAQTCSTYVLGSHPPPVARRPGSLGRLVLHCAAGIVPGPARWQEEWASEYAAMSGYPLSARVRFLAGLLLAAPRLAWSLGRRPDR</sequence>